<protein>
    <recommendedName>
        <fullName evidence="6">NAD(P)-binding protein</fullName>
    </recommendedName>
</protein>
<name>A0A550CAH5_9AGAR</name>
<evidence type="ECO:0000313" key="4">
    <source>
        <dbReference type="EMBL" id="TRM61795.1"/>
    </source>
</evidence>
<dbReference type="Gene3D" id="3.40.50.720">
    <property type="entry name" value="NAD(P)-binding Rossmann-like Domain"/>
    <property type="match status" value="1"/>
</dbReference>
<evidence type="ECO:0008006" key="6">
    <source>
        <dbReference type="Google" id="ProtNLM"/>
    </source>
</evidence>
<dbReference type="Pfam" id="PF00106">
    <property type="entry name" value="adh_short"/>
    <property type="match status" value="1"/>
</dbReference>
<dbReference type="PANTHER" id="PTHR43544:SF7">
    <property type="entry name" value="NADB-LER2"/>
    <property type="match status" value="1"/>
</dbReference>
<accession>A0A550CAH5</accession>
<dbReference type="AlphaFoldDB" id="A0A550CAH5"/>
<dbReference type="InterPro" id="IPR036291">
    <property type="entry name" value="NAD(P)-bd_dom_sf"/>
</dbReference>
<dbReference type="PANTHER" id="PTHR43544">
    <property type="entry name" value="SHORT-CHAIN DEHYDROGENASE/REDUCTASE"/>
    <property type="match status" value="1"/>
</dbReference>
<dbReference type="Proteomes" id="UP000320762">
    <property type="component" value="Unassembled WGS sequence"/>
</dbReference>
<gene>
    <name evidence="4" type="ORF">BD626DRAFT_548939</name>
</gene>
<evidence type="ECO:0000313" key="5">
    <source>
        <dbReference type="Proteomes" id="UP000320762"/>
    </source>
</evidence>
<comment type="similarity">
    <text evidence="1">Belongs to the short-chain dehydrogenases/reductases (SDR) family.</text>
</comment>
<dbReference type="GO" id="GO:0005737">
    <property type="term" value="C:cytoplasm"/>
    <property type="evidence" value="ECO:0007669"/>
    <property type="project" value="TreeGrafter"/>
</dbReference>
<dbReference type="PROSITE" id="PS00061">
    <property type="entry name" value="ADH_SHORT"/>
    <property type="match status" value="1"/>
</dbReference>
<dbReference type="InterPro" id="IPR051468">
    <property type="entry name" value="Fungal_SecMetab_SDRs"/>
</dbReference>
<reference evidence="4 5" key="1">
    <citation type="journal article" date="2019" name="New Phytol.">
        <title>Comparative genomics reveals unique wood-decay strategies and fruiting body development in the Schizophyllaceae.</title>
        <authorList>
            <person name="Almasi E."/>
            <person name="Sahu N."/>
            <person name="Krizsan K."/>
            <person name="Balint B."/>
            <person name="Kovacs G.M."/>
            <person name="Kiss B."/>
            <person name="Cseklye J."/>
            <person name="Drula E."/>
            <person name="Henrissat B."/>
            <person name="Nagy I."/>
            <person name="Chovatia M."/>
            <person name="Adam C."/>
            <person name="LaButti K."/>
            <person name="Lipzen A."/>
            <person name="Riley R."/>
            <person name="Grigoriev I.V."/>
            <person name="Nagy L.G."/>
        </authorList>
    </citation>
    <scope>NUCLEOTIDE SEQUENCE [LARGE SCALE GENOMIC DNA]</scope>
    <source>
        <strain evidence="4 5">NL-1724</strain>
    </source>
</reference>
<dbReference type="OrthoDB" id="9876299at2759"/>
<evidence type="ECO:0000256" key="1">
    <source>
        <dbReference type="ARBA" id="ARBA00006484"/>
    </source>
</evidence>
<dbReference type="EMBL" id="VDMD01000015">
    <property type="protein sequence ID" value="TRM61795.1"/>
    <property type="molecule type" value="Genomic_DNA"/>
</dbReference>
<dbReference type="CDD" id="cd05325">
    <property type="entry name" value="carb_red_sniffer_like_SDR_c"/>
    <property type="match status" value="1"/>
</dbReference>
<comment type="caution">
    <text evidence="4">The sequence shown here is derived from an EMBL/GenBank/DDBJ whole genome shotgun (WGS) entry which is preliminary data.</text>
</comment>
<dbReference type="PRINTS" id="PR00081">
    <property type="entry name" value="GDHRDH"/>
</dbReference>
<evidence type="ECO:0000256" key="3">
    <source>
        <dbReference type="ARBA" id="ARBA00023002"/>
    </source>
</evidence>
<keyword evidence="2" id="KW-0521">NADP</keyword>
<dbReference type="InterPro" id="IPR020904">
    <property type="entry name" value="Sc_DH/Rdtase_CS"/>
</dbReference>
<keyword evidence="3" id="KW-0560">Oxidoreductase</keyword>
<dbReference type="InterPro" id="IPR002347">
    <property type="entry name" value="SDR_fam"/>
</dbReference>
<sequence length="250" mass="27089">MSKPTIYLISGANRGIGFALTKLLASRPDTVVFAGTRRPADSPELTALAANSSGRVHVVPLVSADVNSNTAAAETIRKVVGKLDVVIANAGINDKYEGALDVEKEDMIRHFDVNVNGSLVLFQATFPLLRESAAPKFIAVSSGSGSITTATQWPGGMYAYGVSKAALNWMVRKLHKDFEQLIVFPINPGLVKTSISTNAMEKEPWLKDIDMPLITLEESARGIMEQVDVATRETYGGKFVDYTGLGKWEW</sequence>
<proteinExistence type="inferred from homology"/>
<organism evidence="4 5">
    <name type="scientific">Schizophyllum amplum</name>
    <dbReference type="NCBI Taxonomy" id="97359"/>
    <lineage>
        <taxon>Eukaryota</taxon>
        <taxon>Fungi</taxon>
        <taxon>Dikarya</taxon>
        <taxon>Basidiomycota</taxon>
        <taxon>Agaricomycotina</taxon>
        <taxon>Agaricomycetes</taxon>
        <taxon>Agaricomycetidae</taxon>
        <taxon>Agaricales</taxon>
        <taxon>Schizophyllaceae</taxon>
        <taxon>Schizophyllum</taxon>
    </lineage>
</organism>
<keyword evidence="5" id="KW-1185">Reference proteome</keyword>
<dbReference type="SUPFAM" id="SSF51735">
    <property type="entry name" value="NAD(P)-binding Rossmann-fold domains"/>
    <property type="match status" value="1"/>
</dbReference>
<evidence type="ECO:0000256" key="2">
    <source>
        <dbReference type="ARBA" id="ARBA00022857"/>
    </source>
</evidence>
<dbReference type="GO" id="GO:0016491">
    <property type="term" value="F:oxidoreductase activity"/>
    <property type="evidence" value="ECO:0007669"/>
    <property type="project" value="UniProtKB-KW"/>
</dbReference>